<sequence>MLDINVRTEDGKQHVRVSAEELAALVRRIGGWDDHFLVVQRIPDLPDVFAQVWHKDGEEWTVEYRDGAADRHFQALTDSPEEVIAALTGWSHGEDGWRGELDWSLLDMGPAAEVPPLDLTDEERGLLESHVREVLAAGYASRAQLAETAEEYLVTQDRRPLTRGQAEALADRLWMERVAEQAAWRGETDPERLTRAFSALEAAGITAREHFTCCRTCGDAEIGEETVPGTRGFVYFHTQSTESAAAGHGLTLLYGAFDDTEGAAAAVGREVVAALDASGLRTDWDGDPRRVITVTPLEWRRRLVG</sequence>
<organism evidence="2 3">
    <name type="scientific">Streptomyces zhihengii</name>
    <dbReference type="NCBI Taxonomy" id="1818004"/>
    <lineage>
        <taxon>Bacteria</taxon>
        <taxon>Bacillati</taxon>
        <taxon>Actinomycetota</taxon>
        <taxon>Actinomycetes</taxon>
        <taxon>Kitasatosporales</taxon>
        <taxon>Streptomycetaceae</taxon>
        <taxon>Streptomyces</taxon>
    </lineage>
</organism>
<evidence type="ECO:0000313" key="3">
    <source>
        <dbReference type="Proteomes" id="UP000664109"/>
    </source>
</evidence>
<accession>A0ABS2UMU5</accession>
<evidence type="ECO:0000313" key="2">
    <source>
        <dbReference type="EMBL" id="MBM9618790.1"/>
    </source>
</evidence>
<dbReference type="Pfam" id="PF21831">
    <property type="entry name" value="DUF6891"/>
    <property type="match status" value="1"/>
</dbReference>
<comment type="caution">
    <text evidence="2">The sequence shown here is derived from an EMBL/GenBank/DDBJ whole genome shotgun (WGS) entry which is preliminary data.</text>
</comment>
<proteinExistence type="predicted"/>
<name>A0ABS2UMU5_9ACTN</name>
<protein>
    <recommendedName>
        <fullName evidence="1">DUF6891 domain-containing protein</fullName>
    </recommendedName>
</protein>
<feature type="domain" description="DUF6891" evidence="1">
    <location>
        <begin position="122"/>
        <end position="303"/>
    </location>
</feature>
<evidence type="ECO:0000259" key="1">
    <source>
        <dbReference type="Pfam" id="PF21831"/>
    </source>
</evidence>
<dbReference type="RefSeq" id="WP_205373021.1">
    <property type="nucleotide sequence ID" value="NZ_JAFEJA010000001.1"/>
</dbReference>
<dbReference type="EMBL" id="JAFEJA010000001">
    <property type="protein sequence ID" value="MBM9618790.1"/>
    <property type="molecule type" value="Genomic_DNA"/>
</dbReference>
<dbReference type="Proteomes" id="UP000664109">
    <property type="component" value="Unassembled WGS sequence"/>
</dbReference>
<reference evidence="2 3" key="1">
    <citation type="journal article" date="2016" name="Arch. Microbiol.">
        <title>Streptomyces zhihengii sp. nov., isolated from rhizospheric soil of Psammosilene tunicoides.</title>
        <authorList>
            <person name="Huang M.J."/>
            <person name="Fei J.J."/>
            <person name="Salam N."/>
            <person name="Kim C.J."/>
            <person name="Hozzein W.N."/>
            <person name="Xiao M."/>
            <person name="Huang H.Q."/>
            <person name="Li W.J."/>
        </authorList>
    </citation>
    <scope>NUCLEOTIDE SEQUENCE [LARGE SCALE GENOMIC DNA]</scope>
    <source>
        <strain evidence="2 3">YIM T102</strain>
    </source>
</reference>
<keyword evidence="3" id="KW-1185">Reference proteome</keyword>
<dbReference type="InterPro" id="IPR054186">
    <property type="entry name" value="DUF6891"/>
</dbReference>
<gene>
    <name evidence="2" type="ORF">JE024_08490</name>
</gene>